<evidence type="ECO:0000313" key="4">
    <source>
        <dbReference type="Proteomes" id="UP001642484"/>
    </source>
</evidence>
<feature type="compositionally biased region" description="Polar residues" evidence="1">
    <location>
        <begin position="127"/>
        <end position="137"/>
    </location>
</feature>
<feature type="transmembrane region" description="Helical" evidence="2">
    <location>
        <begin position="391"/>
        <end position="414"/>
    </location>
</feature>
<feature type="transmembrane region" description="Helical" evidence="2">
    <location>
        <begin position="311"/>
        <end position="337"/>
    </location>
</feature>
<keyword evidence="2" id="KW-0812">Transmembrane</keyword>
<name>A0ABP0H893_9DINO</name>
<reference evidence="3 4" key="1">
    <citation type="submission" date="2024-02" db="EMBL/GenBank/DDBJ databases">
        <authorList>
            <person name="Chen Y."/>
            <person name="Shah S."/>
            <person name="Dougan E. K."/>
            <person name="Thang M."/>
            <person name="Chan C."/>
        </authorList>
    </citation>
    <scope>NUCLEOTIDE SEQUENCE [LARGE SCALE GENOMIC DNA]</scope>
</reference>
<keyword evidence="2" id="KW-1133">Transmembrane helix</keyword>
<sequence length="488" mass="52137">MAEIDPTAAEALEKAEAGTLPTVADTPGSDPDAAKPEVPQSEEAVEKAEAGTLPTVADTPGSDPDAAKPEVPQSEEAVEKAEAGTLPTVADTPGSVPDTAKPKDSKEASEIAESGFVPTAPEKSGSVPVSATPSPNSEGLEKVQAGALPKNVSKSVDSSMPKLQERSEATHRPGGSAHPQAQGHPAATQPLLQEPSERVVVSRAEVAEALEDMRQYGASLVQPVTEAVQATRAQGASVLKQGAEAAEVARQKAEALRKAGADMAQSSAEMWHQGTEVARANWQHGAEACQRGLHEASEAWRSSAPYLDKGILLVNLAMAMTIGGFIIIGIMLVCIPLKPERTHHGALDRMFWVTQGLYLIAFSVPALVATVQCGVLRNGFESWPPWMRVELWLGILKFQLGRAVFFIGAGFYIFPVMDNFGLMAKVQLWTVILSYFLGIVSLLSGFFLLIFDVVLSVRLRNFVTLRDRPCTEKSSKLSRRSCARAERN</sequence>
<comment type="caution">
    <text evidence="3">The sequence shown here is derived from an EMBL/GenBank/DDBJ whole genome shotgun (WGS) entry which is preliminary data.</text>
</comment>
<proteinExistence type="predicted"/>
<accession>A0ABP0H893</accession>
<protein>
    <submittedName>
        <fullName evidence="3">Uncharacterized protein</fullName>
    </submittedName>
</protein>
<evidence type="ECO:0000256" key="1">
    <source>
        <dbReference type="SAM" id="MobiDB-lite"/>
    </source>
</evidence>
<keyword evidence="2" id="KW-0472">Membrane</keyword>
<organism evidence="3 4">
    <name type="scientific">Durusdinium trenchii</name>
    <dbReference type="NCBI Taxonomy" id="1381693"/>
    <lineage>
        <taxon>Eukaryota</taxon>
        <taxon>Sar</taxon>
        <taxon>Alveolata</taxon>
        <taxon>Dinophyceae</taxon>
        <taxon>Suessiales</taxon>
        <taxon>Symbiodiniaceae</taxon>
        <taxon>Durusdinium</taxon>
    </lineage>
</organism>
<feature type="region of interest" description="Disordered" evidence="1">
    <location>
        <begin position="1"/>
        <end position="197"/>
    </location>
</feature>
<dbReference type="Proteomes" id="UP001642484">
    <property type="component" value="Unassembled WGS sequence"/>
</dbReference>
<keyword evidence="4" id="KW-1185">Reference proteome</keyword>
<evidence type="ECO:0000256" key="2">
    <source>
        <dbReference type="SAM" id="Phobius"/>
    </source>
</evidence>
<gene>
    <name evidence="3" type="ORF">CCMP2556_LOCUS141</name>
</gene>
<feature type="compositionally biased region" description="Basic and acidic residues" evidence="1">
    <location>
        <begin position="100"/>
        <end position="109"/>
    </location>
</feature>
<feature type="transmembrane region" description="Helical" evidence="2">
    <location>
        <begin position="426"/>
        <end position="451"/>
    </location>
</feature>
<evidence type="ECO:0000313" key="3">
    <source>
        <dbReference type="EMBL" id="CAK8985479.1"/>
    </source>
</evidence>
<dbReference type="EMBL" id="CAXAMN010000002">
    <property type="protein sequence ID" value="CAK8985479.1"/>
    <property type="molecule type" value="Genomic_DNA"/>
</dbReference>
<feature type="transmembrane region" description="Helical" evidence="2">
    <location>
        <begin position="349"/>
        <end position="371"/>
    </location>
</feature>